<comment type="similarity">
    <text evidence="1">Belongs to the glycosyl hydrolase 25 family.</text>
</comment>
<dbReference type="InterPro" id="IPR018077">
    <property type="entry name" value="Glyco_hydro_fam25_subgr"/>
</dbReference>
<dbReference type="PANTHER" id="PTHR34135:SF2">
    <property type="entry name" value="LYSOZYME"/>
    <property type="match status" value="1"/>
</dbReference>
<dbReference type="InterPro" id="IPR002053">
    <property type="entry name" value="Glyco_hydro_25"/>
</dbReference>
<evidence type="ECO:0000256" key="2">
    <source>
        <dbReference type="ARBA" id="ARBA00022801"/>
    </source>
</evidence>
<dbReference type="Proteomes" id="UP001499884">
    <property type="component" value="Unassembled WGS sequence"/>
</dbReference>
<dbReference type="Gene3D" id="3.20.20.80">
    <property type="entry name" value="Glycosidases"/>
    <property type="match status" value="1"/>
</dbReference>
<keyword evidence="3" id="KW-0326">Glycosidase</keyword>
<evidence type="ECO:0000256" key="1">
    <source>
        <dbReference type="ARBA" id="ARBA00010646"/>
    </source>
</evidence>
<evidence type="ECO:0000313" key="5">
    <source>
        <dbReference type="Proteomes" id="UP001499884"/>
    </source>
</evidence>
<evidence type="ECO:0000313" key="4">
    <source>
        <dbReference type="EMBL" id="GAA3717705.1"/>
    </source>
</evidence>
<evidence type="ECO:0000256" key="3">
    <source>
        <dbReference type="ARBA" id="ARBA00023295"/>
    </source>
</evidence>
<dbReference type="SMART" id="SM00641">
    <property type="entry name" value="Glyco_25"/>
    <property type="match status" value="1"/>
</dbReference>
<dbReference type="PROSITE" id="PS51904">
    <property type="entry name" value="GLYCOSYL_HYDROL_F25_2"/>
    <property type="match status" value="1"/>
</dbReference>
<dbReference type="Pfam" id="PF01183">
    <property type="entry name" value="Glyco_hydro_25"/>
    <property type="match status" value="1"/>
</dbReference>
<dbReference type="PANTHER" id="PTHR34135">
    <property type="entry name" value="LYSOZYME"/>
    <property type="match status" value="1"/>
</dbReference>
<keyword evidence="2" id="KW-0378">Hydrolase</keyword>
<gene>
    <name evidence="4" type="ORF">GCM10023082_14060</name>
</gene>
<sequence length="356" mass="38320">MAATSRGVDVSAYQGVQDWAAHKSDGVVFAFAKASEGEHTHDTRFSTHINGIKKAGLVPGAYHFAWPNQPASVEAANYVSAVKSHAGKGFCHWLDLERYSDGRNYAGRSAAQIKAYVTDWIAAVRKAFPGQRVGVYTSGDDLAKGHVPAGVTLWYPAYTWGTTAVSYAKAEAAPRPHPSGQAPLFWQFTSTPVDRSLCYLSATALRAWAAGTDSEDDMPQFVNLGLDKPYTINPGQDWDAIEFTKEWTDETGDHGTDGSVFVRGKARFTGTVSLCIEGAPVGAQIQVRQSEVDSKGTYVLDHPIAEVIATAGKTYATVPIANHLPSGHGMRIRVKTFQSTKVTVSAAVVKALVWKG</sequence>
<dbReference type="EMBL" id="BAABEP010000006">
    <property type="protein sequence ID" value="GAA3717705.1"/>
    <property type="molecule type" value="Genomic_DNA"/>
</dbReference>
<dbReference type="RefSeq" id="WP_345642673.1">
    <property type="nucleotide sequence ID" value="NZ_BAABEP010000006.1"/>
</dbReference>
<dbReference type="InterPro" id="IPR017853">
    <property type="entry name" value="GH"/>
</dbReference>
<organism evidence="4 5">
    <name type="scientific">Streptomyces tremellae</name>
    <dbReference type="NCBI Taxonomy" id="1124239"/>
    <lineage>
        <taxon>Bacteria</taxon>
        <taxon>Bacillati</taxon>
        <taxon>Actinomycetota</taxon>
        <taxon>Actinomycetes</taxon>
        <taxon>Kitasatosporales</taxon>
        <taxon>Streptomycetaceae</taxon>
        <taxon>Streptomyces</taxon>
    </lineage>
</organism>
<proteinExistence type="inferred from homology"/>
<keyword evidence="5" id="KW-1185">Reference proteome</keyword>
<comment type="caution">
    <text evidence="4">The sequence shown here is derived from an EMBL/GenBank/DDBJ whole genome shotgun (WGS) entry which is preliminary data.</text>
</comment>
<accession>A0ABP7EDE3</accession>
<dbReference type="SUPFAM" id="SSF51445">
    <property type="entry name" value="(Trans)glycosidases"/>
    <property type="match status" value="1"/>
</dbReference>
<dbReference type="CDD" id="cd00599">
    <property type="entry name" value="GH25_muramidase"/>
    <property type="match status" value="1"/>
</dbReference>
<name>A0ABP7EDE3_9ACTN</name>
<reference evidence="5" key="1">
    <citation type="journal article" date="2019" name="Int. J. Syst. Evol. Microbiol.">
        <title>The Global Catalogue of Microorganisms (GCM) 10K type strain sequencing project: providing services to taxonomists for standard genome sequencing and annotation.</title>
        <authorList>
            <consortium name="The Broad Institute Genomics Platform"/>
            <consortium name="The Broad Institute Genome Sequencing Center for Infectious Disease"/>
            <person name="Wu L."/>
            <person name="Ma J."/>
        </authorList>
    </citation>
    <scope>NUCLEOTIDE SEQUENCE [LARGE SCALE GENOMIC DNA]</scope>
    <source>
        <strain evidence="5">JCM 30846</strain>
    </source>
</reference>
<protein>
    <submittedName>
        <fullName evidence="4">Uncharacterized protein</fullName>
    </submittedName>
</protein>